<dbReference type="SUPFAM" id="SSF51344">
    <property type="entry name" value="Epsilon subunit of F1F0-ATP synthase N-terminal domain"/>
    <property type="match status" value="1"/>
</dbReference>
<evidence type="ECO:0000256" key="6">
    <source>
        <dbReference type="ARBA" id="ARBA00023136"/>
    </source>
</evidence>
<evidence type="ECO:0000259" key="10">
    <source>
        <dbReference type="Pfam" id="PF02823"/>
    </source>
</evidence>
<comment type="subunit">
    <text evidence="8">F-type ATPases have 2 components, CF(1) - the catalytic core - and CF(0) - the membrane proton channel. CF(1) has five subunits: alpha(3), beta(3), gamma(1), delta(1), epsilon(1). CF(0) has three main subunits: a, b and c.</text>
</comment>
<dbReference type="CDD" id="cd12152">
    <property type="entry name" value="F1-ATPase_delta"/>
    <property type="match status" value="1"/>
</dbReference>
<sequence>MASFPLKILTPDGIAFDGKVKSLSCRTICGQVELMARHIDYCTAVGMGEAHITSEDGTICRAACMGGMLSMIGGQCRLLATTFEWADSIDRERAERSKARAEAVLAQKGIDKHELELAEARLKRALVRSSVASRQNL</sequence>
<dbReference type="InterPro" id="IPR020547">
    <property type="entry name" value="ATP_synth_F1_esu_C"/>
</dbReference>
<dbReference type="Proteomes" id="UP000782880">
    <property type="component" value="Unassembled WGS sequence"/>
</dbReference>
<proteinExistence type="inferred from homology"/>
<keyword evidence="3 8" id="KW-0813">Transport</keyword>
<evidence type="ECO:0000256" key="7">
    <source>
        <dbReference type="ARBA" id="ARBA00023196"/>
    </source>
</evidence>
<organism evidence="11 12">
    <name type="scientific">Subdoligranulum variabile</name>
    <dbReference type="NCBI Taxonomy" id="214851"/>
    <lineage>
        <taxon>Bacteria</taxon>
        <taxon>Bacillati</taxon>
        <taxon>Bacillota</taxon>
        <taxon>Clostridia</taxon>
        <taxon>Eubacteriales</taxon>
        <taxon>Oscillospiraceae</taxon>
        <taxon>Subdoligranulum</taxon>
    </lineage>
</organism>
<dbReference type="GO" id="GO:0045259">
    <property type="term" value="C:proton-transporting ATP synthase complex"/>
    <property type="evidence" value="ECO:0007669"/>
    <property type="project" value="UniProtKB-KW"/>
</dbReference>
<evidence type="ECO:0000256" key="3">
    <source>
        <dbReference type="ARBA" id="ARBA00022448"/>
    </source>
</evidence>
<evidence type="ECO:0000256" key="1">
    <source>
        <dbReference type="ARBA" id="ARBA00004184"/>
    </source>
</evidence>
<comment type="caution">
    <text evidence="11">The sequence shown here is derived from an EMBL/GenBank/DDBJ whole genome shotgun (WGS) entry which is preliminary data.</text>
</comment>
<dbReference type="InterPro" id="IPR020546">
    <property type="entry name" value="ATP_synth_F1_dsu/esu_N"/>
</dbReference>
<keyword evidence="8" id="KW-0066">ATP synthesis</keyword>
<keyword evidence="7 8" id="KW-0139">CF(1)</keyword>
<keyword evidence="5 8" id="KW-0406">Ion transport</keyword>
<dbReference type="GO" id="GO:0005886">
    <property type="term" value="C:plasma membrane"/>
    <property type="evidence" value="ECO:0007669"/>
    <property type="project" value="UniProtKB-SubCell"/>
</dbReference>
<comment type="function">
    <text evidence="8">Produces ATP from ADP in the presence of a proton gradient across the membrane.</text>
</comment>
<evidence type="ECO:0000256" key="2">
    <source>
        <dbReference type="ARBA" id="ARBA00005712"/>
    </source>
</evidence>
<dbReference type="HAMAP" id="MF_00530">
    <property type="entry name" value="ATP_synth_epsil_bac"/>
    <property type="match status" value="1"/>
</dbReference>
<evidence type="ECO:0000259" key="9">
    <source>
        <dbReference type="Pfam" id="PF00401"/>
    </source>
</evidence>
<dbReference type="Pfam" id="PF00401">
    <property type="entry name" value="ATP-synt_DE"/>
    <property type="match status" value="1"/>
</dbReference>
<evidence type="ECO:0000313" key="12">
    <source>
        <dbReference type="Proteomes" id="UP000782880"/>
    </source>
</evidence>
<dbReference type="GO" id="GO:0046933">
    <property type="term" value="F:proton-transporting ATP synthase activity, rotational mechanism"/>
    <property type="evidence" value="ECO:0007669"/>
    <property type="project" value="UniProtKB-UniRule"/>
</dbReference>
<dbReference type="AlphaFoldDB" id="A0A921LR56"/>
<dbReference type="Pfam" id="PF02823">
    <property type="entry name" value="ATP-synt_DE_N"/>
    <property type="match status" value="1"/>
</dbReference>
<evidence type="ECO:0000256" key="5">
    <source>
        <dbReference type="ARBA" id="ARBA00023065"/>
    </source>
</evidence>
<reference evidence="11" key="1">
    <citation type="journal article" date="2021" name="PeerJ">
        <title>Extensive microbial diversity within the chicken gut microbiome revealed by metagenomics and culture.</title>
        <authorList>
            <person name="Gilroy R."/>
            <person name="Ravi A."/>
            <person name="Getino M."/>
            <person name="Pursley I."/>
            <person name="Horton D.L."/>
            <person name="Alikhan N.F."/>
            <person name="Baker D."/>
            <person name="Gharbi K."/>
            <person name="Hall N."/>
            <person name="Watson M."/>
            <person name="Adriaenssens E.M."/>
            <person name="Foster-Nyarko E."/>
            <person name="Jarju S."/>
            <person name="Secka A."/>
            <person name="Antonio M."/>
            <person name="Oren A."/>
            <person name="Chaudhuri R.R."/>
            <person name="La Ragione R."/>
            <person name="Hildebrand F."/>
            <person name="Pallen M.J."/>
        </authorList>
    </citation>
    <scope>NUCLEOTIDE SEQUENCE</scope>
    <source>
        <strain evidence="11">ChiBcec21-2208</strain>
    </source>
</reference>
<keyword evidence="6 8" id="KW-0472">Membrane</keyword>
<dbReference type="InterPro" id="IPR036771">
    <property type="entry name" value="ATPsynth_dsu/esu_N"/>
</dbReference>
<protein>
    <recommendedName>
        <fullName evidence="8">ATP synthase epsilon chain</fullName>
    </recommendedName>
    <alternativeName>
        <fullName evidence="8">ATP synthase F1 sector epsilon subunit</fullName>
    </alternativeName>
    <alternativeName>
        <fullName evidence="8">F-ATPase epsilon subunit</fullName>
    </alternativeName>
</protein>
<accession>A0A921LR56</accession>
<dbReference type="Gene3D" id="1.20.5.440">
    <property type="entry name" value="ATP synthase delta/epsilon subunit, C-terminal domain"/>
    <property type="match status" value="1"/>
</dbReference>
<feature type="domain" description="ATP synthase epsilon subunit C-terminal" evidence="9">
    <location>
        <begin position="87"/>
        <end position="132"/>
    </location>
</feature>
<dbReference type="EMBL" id="DYVE01000221">
    <property type="protein sequence ID" value="HJG28663.1"/>
    <property type="molecule type" value="Genomic_DNA"/>
</dbReference>
<evidence type="ECO:0000256" key="8">
    <source>
        <dbReference type="HAMAP-Rule" id="MF_00530"/>
    </source>
</evidence>
<reference evidence="11" key="2">
    <citation type="submission" date="2021-09" db="EMBL/GenBank/DDBJ databases">
        <authorList>
            <person name="Gilroy R."/>
        </authorList>
    </citation>
    <scope>NUCLEOTIDE SEQUENCE</scope>
    <source>
        <strain evidence="11">ChiBcec21-2208</strain>
    </source>
</reference>
<evidence type="ECO:0000256" key="4">
    <source>
        <dbReference type="ARBA" id="ARBA00022475"/>
    </source>
</evidence>
<comment type="subcellular location">
    <subcellularLocation>
        <location evidence="8">Cell membrane</location>
        <topology evidence="8">Peripheral membrane protein</topology>
    </subcellularLocation>
    <subcellularLocation>
        <location evidence="1">Endomembrane system</location>
        <topology evidence="1">Peripheral membrane protein</topology>
    </subcellularLocation>
</comment>
<dbReference type="InterPro" id="IPR001469">
    <property type="entry name" value="ATP_synth_F1_dsu/esu"/>
</dbReference>
<keyword evidence="8" id="KW-0375">Hydrogen ion transport</keyword>
<evidence type="ECO:0000313" key="11">
    <source>
        <dbReference type="EMBL" id="HJG28663.1"/>
    </source>
</evidence>
<dbReference type="GO" id="GO:0012505">
    <property type="term" value="C:endomembrane system"/>
    <property type="evidence" value="ECO:0007669"/>
    <property type="project" value="UniProtKB-SubCell"/>
</dbReference>
<dbReference type="Gene3D" id="2.60.15.10">
    <property type="entry name" value="F0F1 ATP synthase delta/epsilon subunit, N-terminal"/>
    <property type="match status" value="1"/>
</dbReference>
<gene>
    <name evidence="8" type="primary">atpC</name>
    <name evidence="11" type="ORF">K8V20_08495</name>
</gene>
<name>A0A921LR56_9FIRM</name>
<feature type="domain" description="ATP synthase F1 complex delta/epsilon subunit N-terminal" evidence="10">
    <location>
        <begin position="5"/>
        <end position="82"/>
    </location>
</feature>
<keyword evidence="4 8" id="KW-1003">Cell membrane</keyword>
<dbReference type="GO" id="GO:0005524">
    <property type="term" value="F:ATP binding"/>
    <property type="evidence" value="ECO:0007669"/>
    <property type="project" value="UniProtKB-UniRule"/>
</dbReference>
<comment type="similarity">
    <text evidence="2 8">Belongs to the ATPase epsilon chain family.</text>
</comment>